<dbReference type="EMBL" id="KB311780">
    <property type="protein sequence ID" value="ELT88613.1"/>
    <property type="molecule type" value="Genomic_DNA"/>
</dbReference>
<organism evidence="9">
    <name type="scientific">Capitella teleta</name>
    <name type="common">Polychaete worm</name>
    <dbReference type="NCBI Taxonomy" id="283909"/>
    <lineage>
        <taxon>Eukaryota</taxon>
        <taxon>Metazoa</taxon>
        <taxon>Spiralia</taxon>
        <taxon>Lophotrochozoa</taxon>
        <taxon>Annelida</taxon>
        <taxon>Polychaeta</taxon>
        <taxon>Sedentaria</taxon>
        <taxon>Scolecida</taxon>
        <taxon>Capitellidae</taxon>
        <taxon>Capitella</taxon>
    </lineage>
</organism>
<dbReference type="Gene3D" id="3.30.160.60">
    <property type="entry name" value="Classic Zinc Finger"/>
    <property type="match status" value="2"/>
</dbReference>
<evidence type="ECO:0000256" key="1">
    <source>
        <dbReference type="ARBA" id="ARBA00004123"/>
    </source>
</evidence>
<dbReference type="GO" id="GO:0010468">
    <property type="term" value="P:regulation of gene expression"/>
    <property type="evidence" value="ECO:0007669"/>
    <property type="project" value="TreeGrafter"/>
</dbReference>
<dbReference type="InterPro" id="IPR013087">
    <property type="entry name" value="Znf_C2H2_type"/>
</dbReference>
<feature type="non-terminal residue" evidence="9">
    <location>
        <position position="99"/>
    </location>
</feature>
<evidence type="ECO:0000256" key="3">
    <source>
        <dbReference type="ARBA" id="ARBA00022737"/>
    </source>
</evidence>
<keyword evidence="5" id="KW-0862">Zinc</keyword>
<evidence type="ECO:0000256" key="7">
    <source>
        <dbReference type="PROSITE-ProRule" id="PRU00042"/>
    </source>
</evidence>
<dbReference type="FunFam" id="3.30.160.60:FF:000100">
    <property type="entry name" value="Zinc finger 45-like"/>
    <property type="match status" value="1"/>
</dbReference>
<feature type="non-terminal residue" evidence="9">
    <location>
        <position position="1"/>
    </location>
</feature>
<sequence>PESTDVNGNTDKESAEEQRIYKCEFCNKTFLFKSKYHEHLPVHTNARPFRCHLCSRTYKYKYDLRVHLRTHMGIPTKSTVCPFCSNKFSTNKILRIHIR</sequence>
<evidence type="ECO:0000313" key="10">
    <source>
        <dbReference type="EnsemblMetazoa" id="CapteP86593"/>
    </source>
</evidence>
<evidence type="ECO:0000256" key="5">
    <source>
        <dbReference type="ARBA" id="ARBA00022833"/>
    </source>
</evidence>
<keyword evidence="3" id="KW-0677">Repeat</keyword>
<dbReference type="STRING" id="283909.R7T5W7"/>
<dbReference type="HOGENOM" id="CLU_002678_42_19_1"/>
<dbReference type="GO" id="GO:0008270">
    <property type="term" value="F:zinc ion binding"/>
    <property type="evidence" value="ECO:0007669"/>
    <property type="project" value="UniProtKB-KW"/>
</dbReference>
<keyword evidence="6" id="KW-0539">Nucleus</keyword>
<keyword evidence="11" id="KW-1185">Reference proteome</keyword>
<dbReference type="EnsemblMetazoa" id="CapteT86593">
    <property type="protein sequence ID" value="CapteP86593"/>
    <property type="gene ID" value="CapteG86593"/>
</dbReference>
<dbReference type="GO" id="GO:0005634">
    <property type="term" value="C:nucleus"/>
    <property type="evidence" value="ECO:0007669"/>
    <property type="project" value="UniProtKB-SubCell"/>
</dbReference>
<keyword evidence="2" id="KW-0479">Metal-binding</keyword>
<evidence type="ECO:0000256" key="4">
    <source>
        <dbReference type="ARBA" id="ARBA00022771"/>
    </source>
</evidence>
<dbReference type="InterPro" id="IPR050331">
    <property type="entry name" value="Zinc_finger"/>
</dbReference>
<feature type="domain" description="C2H2-type" evidence="8">
    <location>
        <begin position="21"/>
        <end position="48"/>
    </location>
</feature>
<dbReference type="SMART" id="SM00355">
    <property type="entry name" value="ZnF_C2H2"/>
    <property type="match status" value="3"/>
</dbReference>
<accession>R7T5W7</accession>
<evidence type="ECO:0000313" key="11">
    <source>
        <dbReference type="Proteomes" id="UP000014760"/>
    </source>
</evidence>
<dbReference type="OMA" id="VVFRWHE"/>
<keyword evidence="4 7" id="KW-0863">Zinc-finger</keyword>
<protein>
    <recommendedName>
        <fullName evidence="8">C2H2-type domain-containing protein</fullName>
    </recommendedName>
</protein>
<dbReference type="PANTHER" id="PTHR16515">
    <property type="entry name" value="PR DOMAIN ZINC FINGER PROTEIN"/>
    <property type="match status" value="1"/>
</dbReference>
<comment type="subcellular location">
    <subcellularLocation>
        <location evidence="1">Nucleus</location>
    </subcellularLocation>
</comment>
<dbReference type="EMBL" id="AMQN01015312">
    <property type="status" value="NOT_ANNOTATED_CDS"/>
    <property type="molecule type" value="Genomic_DNA"/>
</dbReference>
<proteinExistence type="predicted"/>
<evidence type="ECO:0000256" key="6">
    <source>
        <dbReference type="ARBA" id="ARBA00023242"/>
    </source>
</evidence>
<evidence type="ECO:0000313" key="9">
    <source>
        <dbReference type="EMBL" id="ELT88613.1"/>
    </source>
</evidence>
<reference evidence="10" key="3">
    <citation type="submission" date="2015-06" db="UniProtKB">
        <authorList>
            <consortium name="EnsemblMetazoa"/>
        </authorList>
    </citation>
    <scope>IDENTIFICATION</scope>
</reference>
<dbReference type="Pfam" id="PF00096">
    <property type="entry name" value="zf-C2H2"/>
    <property type="match status" value="1"/>
</dbReference>
<dbReference type="PROSITE" id="PS00028">
    <property type="entry name" value="ZINC_FINGER_C2H2_1"/>
    <property type="match status" value="2"/>
</dbReference>
<name>R7T5W7_CAPTE</name>
<dbReference type="PROSITE" id="PS50157">
    <property type="entry name" value="ZINC_FINGER_C2H2_2"/>
    <property type="match status" value="2"/>
</dbReference>
<dbReference type="Proteomes" id="UP000014760">
    <property type="component" value="Unassembled WGS sequence"/>
</dbReference>
<reference evidence="9 11" key="2">
    <citation type="journal article" date="2013" name="Nature">
        <title>Insights into bilaterian evolution from three spiralian genomes.</title>
        <authorList>
            <person name="Simakov O."/>
            <person name="Marletaz F."/>
            <person name="Cho S.J."/>
            <person name="Edsinger-Gonzales E."/>
            <person name="Havlak P."/>
            <person name="Hellsten U."/>
            <person name="Kuo D.H."/>
            <person name="Larsson T."/>
            <person name="Lv J."/>
            <person name="Arendt D."/>
            <person name="Savage R."/>
            <person name="Osoegawa K."/>
            <person name="de Jong P."/>
            <person name="Grimwood J."/>
            <person name="Chapman J.A."/>
            <person name="Shapiro H."/>
            <person name="Aerts A."/>
            <person name="Otillar R.P."/>
            <person name="Terry A.Y."/>
            <person name="Boore J.L."/>
            <person name="Grigoriev I.V."/>
            <person name="Lindberg D.R."/>
            <person name="Seaver E.C."/>
            <person name="Weisblat D.A."/>
            <person name="Putnam N.H."/>
            <person name="Rokhsar D.S."/>
        </authorList>
    </citation>
    <scope>NUCLEOTIDE SEQUENCE</scope>
    <source>
        <strain evidence="9 11">I ESC-2004</strain>
    </source>
</reference>
<dbReference type="OrthoDB" id="6244563at2759"/>
<evidence type="ECO:0000256" key="2">
    <source>
        <dbReference type="ARBA" id="ARBA00022723"/>
    </source>
</evidence>
<reference evidence="11" key="1">
    <citation type="submission" date="2012-12" db="EMBL/GenBank/DDBJ databases">
        <authorList>
            <person name="Hellsten U."/>
            <person name="Grimwood J."/>
            <person name="Chapman J.A."/>
            <person name="Shapiro H."/>
            <person name="Aerts A."/>
            <person name="Otillar R.P."/>
            <person name="Terry A.Y."/>
            <person name="Boore J.L."/>
            <person name="Simakov O."/>
            <person name="Marletaz F."/>
            <person name="Cho S.-J."/>
            <person name="Edsinger-Gonzales E."/>
            <person name="Havlak P."/>
            <person name="Kuo D.-H."/>
            <person name="Larsson T."/>
            <person name="Lv J."/>
            <person name="Arendt D."/>
            <person name="Savage R."/>
            <person name="Osoegawa K."/>
            <person name="de Jong P."/>
            <person name="Lindberg D.R."/>
            <person name="Seaver E.C."/>
            <person name="Weisblat D.A."/>
            <person name="Putnam N.H."/>
            <person name="Grigoriev I.V."/>
            <person name="Rokhsar D.S."/>
        </authorList>
    </citation>
    <scope>NUCLEOTIDE SEQUENCE</scope>
    <source>
        <strain evidence="11">I ESC-2004</strain>
    </source>
</reference>
<evidence type="ECO:0000259" key="8">
    <source>
        <dbReference type="PROSITE" id="PS50157"/>
    </source>
</evidence>
<dbReference type="InterPro" id="IPR036236">
    <property type="entry name" value="Znf_C2H2_sf"/>
</dbReference>
<dbReference type="SUPFAM" id="SSF57667">
    <property type="entry name" value="beta-beta-alpha zinc fingers"/>
    <property type="match status" value="1"/>
</dbReference>
<feature type="domain" description="C2H2-type" evidence="8">
    <location>
        <begin position="49"/>
        <end position="76"/>
    </location>
</feature>
<dbReference type="PANTHER" id="PTHR16515:SF49">
    <property type="entry name" value="GASTRULA ZINC FINGER PROTEIN XLCGF49.1-LIKE-RELATED"/>
    <property type="match status" value="1"/>
</dbReference>
<dbReference type="AlphaFoldDB" id="R7T5W7"/>
<gene>
    <name evidence="9" type="ORF">CAPTEDRAFT_86593</name>
</gene>